<dbReference type="InterPro" id="IPR037363">
    <property type="entry name" value="Sec13/Seh1_fam"/>
</dbReference>
<proteinExistence type="predicted"/>
<evidence type="ECO:0000256" key="3">
    <source>
        <dbReference type="ARBA" id="ARBA00022574"/>
    </source>
</evidence>
<feature type="non-terminal residue" evidence="6">
    <location>
        <position position="1"/>
    </location>
</feature>
<dbReference type="Gene3D" id="2.130.10.10">
    <property type="entry name" value="YVTN repeat-like/Quinoprotein amine dehydrogenase"/>
    <property type="match status" value="3"/>
</dbReference>
<dbReference type="STRING" id="3469.A0A4Y7JPT3"/>
<accession>A0A4Y7JPT3</accession>
<gene>
    <name evidence="6" type="ORF">C5167_023810</name>
</gene>
<dbReference type="InterPro" id="IPR015943">
    <property type="entry name" value="WD40/YVTN_repeat-like_dom_sf"/>
</dbReference>
<dbReference type="InterPro" id="IPR036322">
    <property type="entry name" value="WD40_repeat_dom_sf"/>
</dbReference>
<dbReference type="GO" id="GO:0030127">
    <property type="term" value="C:COPII vesicle coat"/>
    <property type="evidence" value="ECO:0007669"/>
    <property type="project" value="TreeGrafter"/>
</dbReference>
<keyword evidence="7" id="KW-1185">Reference proteome</keyword>
<keyword evidence="3" id="KW-0853">WD repeat</keyword>
<organism evidence="6 7">
    <name type="scientific">Papaver somniferum</name>
    <name type="common">Opium poppy</name>
    <dbReference type="NCBI Taxonomy" id="3469"/>
    <lineage>
        <taxon>Eukaryota</taxon>
        <taxon>Viridiplantae</taxon>
        <taxon>Streptophyta</taxon>
        <taxon>Embryophyta</taxon>
        <taxon>Tracheophyta</taxon>
        <taxon>Spermatophyta</taxon>
        <taxon>Magnoliopsida</taxon>
        <taxon>Ranunculales</taxon>
        <taxon>Papaveraceae</taxon>
        <taxon>Papaveroideae</taxon>
        <taxon>Papaver</taxon>
    </lineage>
</organism>
<dbReference type="AlphaFoldDB" id="A0A4Y7JPT3"/>
<evidence type="ECO:0000256" key="5">
    <source>
        <dbReference type="ARBA" id="ARBA00023242"/>
    </source>
</evidence>
<dbReference type="GO" id="GO:0005198">
    <property type="term" value="F:structural molecule activity"/>
    <property type="evidence" value="ECO:0007669"/>
    <property type="project" value="InterPro"/>
</dbReference>
<sequence length="421" mass="47404">GFVVRFPFVNTEAELHCESTQIKSVSHAHDFQVRTSSRLLPESLDWHLIAVKHKCRWLEMEISQFGGWGTTKIDQAHLGATSVSWAPVTAPGALVGSDLLVPVQKLVPGGCDDTVKVWKLYNGTWKMDCFLSLQMFKDWVRDVSWVSNLGLPKSTVASASAGWNCYYTDCRRSVGRQRSDLLVPVQKLVSGGCDNTVKVWKLYNGTWKMDCFLACQMCKDWVRDVFWVSNLGLPKSTVASALAGWICYYTDCRKEGDLWEGKYNNVTFSKEAVVGEWQQCRLRNHDFMPLWIIGILRIEDFAAILLQFCVAYTIGSLPVFLIQIRVRSSFSLLSCCRKASFQACDFSMGFQNQLLQVLPQDGTVIIWTVAKEGDLWEAKVLKDFNTSLTGNILDVADGNNNVTFSKEAVGGEWQQVRTVDP</sequence>
<reference evidence="6 7" key="1">
    <citation type="journal article" date="2018" name="Science">
        <title>The opium poppy genome and morphinan production.</title>
        <authorList>
            <person name="Guo L."/>
            <person name="Winzer T."/>
            <person name="Yang X."/>
            <person name="Li Y."/>
            <person name="Ning Z."/>
            <person name="He Z."/>
            <person name="Teodor R."/>
            <person name="Lu Y."/>
            <person name="Bowser T.A."/>
            <person name="Graham I.A."/>
            <person name="Ye K."/>
        </authorList>
    </citation>
    <scope>NUCLEOTIDE SEQUENCE [LARGE SCALE GENOMIC DNA]</scope>
    <source>
        <strain evidence="7">cv. HN1</strain>
        <tissue evidence="6">Leaves</tissue>
    </source>
</reference>
<dbReference type="Proteomes" id="UP000316621">
    <property type="component" value="Chromosome 5"/>
</dbReference>
<name>A0A4Y7JPT3_PAPSO</name>
<comment type="subcellular location">
    <subcellularLocation>
        <location evidence="1">Nucleus</location>
    </subcellularLocation>
</comment>
<keyword evidence="2" id="KW-0813">Transport</keyword>
<evidence type="ECO:0000256" key="4">
    <source>
        <dbReference type="ARBA" id="ARBA00022737"/>
    </source>
</evidence>
<dbReference type="SUPFAM" id="SSF50978">
    <property type="entry name" value="WD40 repeat-like"/>
    <property type="match status" value="1"/>
</dbReference>
<evidence type="ECO:0000313" key="7">
    <source>
        <dbReference type="Proteomes" id="UP000316621"/>
    </source>
</evidence>
<dbReference type="Gramene" id="RZC62060">
    <property type="protein sequence ID" value="RZC62060"/>
    <property type="gene ID" value="C5167_023810"/>
</dbReference>
<dbReference type="EMBL" id="CM010719">
    <property type="protein sequence ID" value="RZC62060.1"/>
    <property type="molecule type" value="Genomic_DNA"/>
</dbReference>
<dbReference type="GO" id="GO:0031080">
    <property type="term" value="C:nuclear pore outer ring"/>
    <property type="evidence" value="ECO:0007669"/>
    <property type="project" value="TreeGrafter"/>
</dbReference>
<evidence type="ECO:0000256" key="1">
    <source>
        <dbReference type="ARBA" id="ARBA00004123"/>
    </source>
</evidence>
<dbReference type="GO" id="GO:0090114">
    <property type="term" value="P:COPII-coated vesicle budding"/>
    <property type="evidence" value="ECO:0007669"/>
    <property type="project" value="TreeGrafter"/>
</dbReference>
<dbReference type="PANTHER" id="PTHR11024:SF2">
    <property type="entry name" value="PROTEIN SEC13 HOMOLOG"/>
    <property type="match status" value="1"/>
</dbReference>
<dbReference type="GO" id="GO:0006606">
    <property type="term" value="P:protein import into nucleus"/>
    <property type="evidence" value="ECO:0007669"/>
    <property type="project" value="TreeGrafter"/>
</dbReference>
<protein>
    <submittedName>
        <fullName evidence="6">Uncharacterized protein</fullName>
    </submittedName>
</protein>
<keyword evidence="5" id="KW-0539">Nucleus</keyword>
<evidence type="ECO:0000256" key="2">
    <source>
        <dbReference type="ARBA" id="ARBA00022448"/>
    </source>
</evidence>
<dbReference type="PANTHER" id="PTHR11024">
    <property type="entry name" value="NUCLEAR PORE COMPLEX PROTEIN SEC13 / SEH1 FAMILY MEMBER"/>
    <property type="match status" value="1"/>
</dbReference>
<evidence type="ECO:0000313" key="6">
    <source>
        <dbReference type="EMBL" id="RZC62060.1"/>
    </source>
</evidence>
<keyword evidence="4" id="KW-0677">Repeat</keyword>